<sequence>MNFETLFHANFSLLDDAVTDWATLVRNLGELKKDAETNLHQAASKANWAGMNQQVSKEFIGKTAGEFADAHTQASTIHQILSDTLGELRGYHRQLTTAVENGRKRSLSVFPSGDAFMVTSSVPPQTAAGGEPDRTADVTALRDEIQGILDKATESDNSAGTVLKALADQSELGFSDARYKDRDSAAAALKKADELARLAKKDPGELTTAEFDLLNAGLKQYANDLLFAERFATDLGARGTLDFWTGLNDVPGAGDVGQRRHDRYDDLQKSLGLTLATASQSDSAGMAEWKGRMVDLADKPVGRAGGFPLGAQVMTNLMRWGDYDDRFLVDYGDKLIETEKKFTGNGRHGAWSRTGGDPLLNRTGTDSGWDPMTGYLRALSNNPDAATEFFNDTFVTKDEDHDFTQDADGNGKQEKRALSNFDYLFEERDWPQDVDDKGEESIAGRNYLGMALEAATTGHPAGELRTMDTPAHHDGQTKLFEAIVASVSDDGTRLTDHPYMSDSMGQIASEYLPDIDRAATDVDPHPGSNDTSGRQAWDRIQKLYPVAGSAAELNHRDSSRFLFALGQNPEGYAAVEVAQKKYMSDLVEYHLNPDLPESQRPHHDLRLTVQAIAGHSGEVSGTLAMGRNEAIASPASVSDDDYDHAVNQWKNVASGAIGTGVGVGTSFIASPAVGAGAGGVAGTVTSVVLEEMFKDVEGNEKDNAGPKMGENWENGQDNNLKYTRNAAAEAMRKYRLAHSDDLASVAESEASKGYLRAGNYMDRVAPELLTEI</sequence>
<dbReference type="Pfam" id="PF20211">
    <property type="entry name" value="DUF6571"/>
    <property type="match status" value="1"/>
</dbReference>
<comment type="caution">
    <text evidence="3">The sequence shown here is derived from an EMBL/GenBank/DDBJ whole genome shotgun (WGS) entry which is preliminary data.</text>
</comment>
<dbReference type="OrthoDB" id="3846417at2"/>
<dbReference type="EMBL" id="SZNQ01000001">
    <property type="protein sequence ID" value="TKT03101.1"/>
    <property type="molecule type" value="Genomic_DNA"/>
</dbReference>
<keyword evidence="4" id="KW-1185">Reference proteome</keyword>
<feature type="domain" description="DUF6571" evidence="2">
    <location>
        <begin position="133"/>
        <end position="675"/>
    </location>
</feature>
<proteinExistence type="predicted"/>
<reference evidence="3 4" key="1">
    <citation type="submission" date="2019-04" db="EMBL/GenBank/DDBJ databases">
        <title>Streptomyces lasaliensis sp. nov., an Actinomycete isolated from soil which produces the polyether antibiotic lasalocid.</title>
        <authorList>
            <person name="Erwin G."/>
            <person name="Haber C."/>
        </authorList>
    </citation>
    <scope>NUCLEOTIDE SEQUENCE [LARGE SCALE GENOMIC DNA]</scope>
    <source>
        <strain evidence="3 4">X-537</strain>
    </source>
</reference>
<protein>
    <recommendedName>
        <fullName evidence="2">DUF6571 domain-containing protein</fullName>
    </recommendedName>
</protein>
<gene>
    <name evidence="3" type="ORF">E4U91_25415</name>
</gene>
<evidence type="ECO:0000259" key="2">
    <source>
        <dbReference type="Pfam" id="PF20211"/>
    </source>
</evidence>
<accession>A0A4U5WP70</accession>
<name>A0A4U5WP70_STRLS</name>
<feature type="region of interest" description="Disordered" evidence="1">
    <location>
        <begin position="698"/>
        <end position="718"/>
    </location>
</feature>
<dbReference type="Proteomes" id="UP000305929">
    <property type="component" value="Unassembled WGS sequence"/>
</dbReference>
<evidence type="ECO:0000313" key="3">
    <source>
        <dbReference type="EMBL" id="TKT03101.1"/>
    </source>
</evidence>
<organism evidence="3 4">
    <name type="scientific">Streptomyces lasalocidi</name>
    <name type="common">Streptomyces lasaliensis</name>
    <dbReference type="NCBI Taxonomy" id="324833"/>
    <lineage>
        <taxon>Bacteria</taxon>
        <taxon>Bacillati</taxon>
        <taxon>Actinomycetota</taxon>
        <taxon>Actinomycetes</taxon>
        <taxon>Kitasatosporales</taxon>
        <taxon>Streptomycetaceae</taxon>
        <taxon>Streptomyces</taxon>
    </lineage>
</organism>
<dbReference type="AlphaFoldDB" id="A0A4U5WP70"/>
<dbReference type="InterPro" id="IPR046701">
    <property type="entry name" value="DUF6571"/>
</dbReference>
<evidence type="ECO:0000313" key="4">
    <source>
        <dbReference type="Proteomes" id="UP000305929"/>
    </source>
</evidence>
<dbReference type="RefSeq" id="WP_137308972.1">
    <property type="nucleotide sequence ID" value="NZ_SZNQ01000001.1"/>
</dbReference>
<evidence type="ECO:0000256" key="1">
    <source>
        <dbReference type="SAM" id="MobiDB-lite"/>
    </source>
</evidence>